<keyword evidence="9" id="KW-1185">Reference proteome</keyword>
<evidence type="ECO:0000256" key="1">
    <source>
        <dbReference type="ARBA" id="ARBA00004651"/>
    </source>
</evidence>
<feature type="transmembrane region" description="Helical" evidence="6">
    <location>
        <begin position="267"/>
        <end position="288"/>
    </location>
</feature>
<dbReference type="GO" id="GO:0005886">
    <property type="term" value="C:plasma membrane"/>
    <property type="evidence" value="ECO:0007669"/>
    <property type="project" value="UniProtKB-SubCell"/>
</dbReference>
<dbReference type="Proteomes" id="UP000239494">
    <property type="component" value="Unassembled WGS sequence"/>
</dbReference>
<evidence type="ECO:0000313" key="9">
    <source>
        <dbReference type="Proteomes" id="UP000239494"/>
    </source>
</evidence>
<sequence length="440" mass="45344">MSIDAPGTGTTGFGRLAAALLTSQFGVYIAIITPLQLLLALRLTALTSDTGAATDSFGLVTGLAAVVVLVSTPIAGRISDLAAFPLGRRRTWILFGALAGAAAVVALGETSAVWQVVLLWCLAKALFSFQQSATTAVLADQVPPRRRGLASGLLGLVIPLAPLLGLAIVTALPAGSALQWRVVAAIAAVAGVVSVLLIREGRPRPRRDGHGGIGVVLRTFWLDPRRHPAFGWAWLVRFLITATYAAGSYVSLYLIQRFGVSQADVGGLVLTWSAILVPTAIIASLGAGHLSDVLRRQKPFVVVSALIGVVAMALLAFAPSTSVVFVAAGVMGVGMGTFLAVDMAMCVRVLPDGANAGKDLGIVNIANMLPQSLVPLSAPLLLGLGGYTAFFGFLALLGIAGALAVRRVPEIGQEDGAPGVAPLDRDRPHRTPTRNAPGAS</sequence>
<comment type="subcellular location">
    <subcellularLocation>
        <location evidence="1">Cell membrane</location>
        <topology evidence="1">Multi-pass membrane protein</topology>
    </subcellularLocation>
</comment>
<feature type="transmembrane region" description="Helical" evidence="6">
    <location>
        <begin position="300"/>
        <end position="318"/>
    </location>
</feature>
<dbReference type="AlphaFoldDB" id="A0A2T0STG0"/>
<feature type="domain" description="Major facilitator superfamily (MFS) profile" evidence="7">
    <location>
        <begin position="19"/>
        <end position="412"/>
    </location>
</feature>
<dbReference type="PANTHER" id="PTHR23528">
    <property type="match status" value="1"/>
</dbReference>
<dbReference type="RefSeq" id="WP_106192099.1">
    <property type="nucleotide sequence ID" value="NZ_PVTF01000011.1"/>
</dbReference>
<dbReference type="Gene3D" id="1.20.1250.20">
    <property type="entry name" value="MFS general substrate transporter like domains"/>
    <property type="match status" value="2"/>
</dbReference>
<dbReference type="InterPro" id="IPR020846">
    <property type="entry name" value="MFS_dom"/>
</dbReference>
<keyword evidence="3 6" id="KW-1133">Transmembrane helix</keyword>
<dbReference type="InterPro" id="IPR011701">
    <property type="entry name" value="MFS"/>
</dbReference>
<dbReference type="EMBL" id="PVTF01000011">
    <property type="protein sequence ID" value="PRY36707.1"/>
    <property type="molecule type" value="Genomic_DNA"/>
</dbReference>
<keyword evidence="4 6" id="KW-0472">Membrane</keyword>
<feature type="transmembrane region" description="Helical" evidence="6">
    <location>
        <begin position="114"/>
        <end position="139"/>
    </location>
</feature>
<evidence type="ECO:0000256" key="3">
    <source>
        <dbReference type="ARBA" id="ARBA00022989"/>
    </source>
</evidence>
<evidence type="ECO:0000256" key="5">
    <source>
        <dbReference type="SAM" id="MobiDB-lite"/>
    </source>
</evidence>
<feature type="region of interest" description="Disordered" evidence="5">
    <location>
        <begin position="413"/>
        <end position="440"/>
    </location>
</feature>
<dbReference type="InterPro" id="IPR036259">
    <property type="entry name" value="MFS_trans_sf"/>
</dbReference>
<accession>A0A2T0STG0</accession>
<comment type="caution">
    <text evidence="8">The sequence shown here is derived from an EMBL/GenBank/DDBJ whole genome shotgun (WGS) entry which is preliminary data.</text>
</comment>
<feature type="transmembrane region" description="Helical" evidence="6">
    <location>
        <begin position="91"/>
        <end position="108"/>
    </location>
</feature>
<proteinExistence type="predicted"/>
<dbReference type="PANTHER" id="PTHR23528:SF1">
    <property type="entry name" value="MAJOR FACILITATOR SUPERFAMILY (MFS) PROFILE DOMAIN-CONTAINING PROTEIN"/>
    <property type="match status" value="1"/>
</dbReference>
<dbReference type="PROSITE" id="PS50850">
    <property type="entry name" value="MFS"/>
    <property type="match status" value="1"/>
</dbReference>
<dbReference type="OrthoDB" id="7584869at2"/>
<protein>
    <submittedName>
        <fullName evidence="8">Putative MFS family arabinose efflux permease</fullName>
    </submittedName>
</protein>
<feature type="transmembrane region" description="Helical" evidence="6">
    <location>
        <begin position="151"/>
        <end position="172"/>
    </location>
</feature>
<evidence type="ECO:0000256" key="6">
    <source>
        <dbReference type="SAM" id="Phobius"/>
    </source>
</evidence>
<gene>
    <name evidence="8" type="ORF">CLV43_11179</name>
</gene>
<evidence type="ECO:0000313" key="8">
    <source>
        <dbReference type="EMBL" id="PRY36707.1"/>
    </source>
</evidence>
<dbReference type="SUPFAM" id="SSF103473">
    <property type="entry name" value="MFS general substrate transporter"/>
    <property type="match status" value="1"/>
</dbReference>
<keyword evidence="2 6" id="KW-0812">Transmembrane</keyword>
<evidence type="ECO:0000256" key="2">
    <source>
        <dbReference type="ARBA" id="ARBA00022692"/>
    </source>
</evidence>
<reference evidence="8 9" key="1">
    <citation type="submission" date="2018-03" db="EMBL/GenBank/DDBJ databases">
        <title>Genomic Encyclopedia of Archaeal and Bacterial Type Strains, Phase II (KMG-II): from individual species to whole genera.</title>
        <authorList>
            <person name="Goeker M."/>
        </authorList>
    </citation>
    <scope>NUCLEOTIDE SEQUENCE [LARGE SCALE GENOMIC DNA]</scope>
    <source>
        <strain evidence="8 9">DSM 44720</strain>
    </source>
</reference>
<evidence type="ECO:0000256" key="4">
    <source>
        <dbReference type="ARBA" id="ARBA00023136"/>
    </source>
</evidence>
<evidence type="ECO:0000259" key="7">
    <source>
        <dbReference type="PROSITE" id="PS50850"/>
    </source>
</evidence>
<feature type="transmembrane region" description="Helical" evidence="6">
    <location>
        <begin position="387"/>
        <end position="405"/>
    </location>
</feature>
<feature type="transmembrane region" description="Helical" evidence="6">
    <location>
        <begin position="178"/>
        <end position="198"/>
    </location>
</feature>
<organism evidence="8 9">
    <name type="scientific">Umezawaea tangerina</name>
    <dbReference type="NCBI Taxonomy" id="84725"/>
    <lineage>
        <taxon>Bacteria</taxon>
        <taxon>Bacillati</taxon>
        <taxon>Actinomycetota</taxon>
        <taxon>Actinomycetes</taxon>
        <taxon>Pseudonocardiales</taxon>
        <taxon>Pseudonocardiaceae</taxon>
        <taxon>Umezawaea</taxon>
    </lineage>
</organism>
<dbReference type="Pfam" id="PF07690">
    <property type="entry name" value="MFS_1"/>
    <property type="match status" value="1"/>
</dbReference>
<name>A0A2T0STG0_9PSEU</name>
<dbReference type="GO" id="GO:0022857">
    <property type="term" value="F:transmembrane transporter activity"/>
    <property type="evidence" value="ECO:0007669"/>
    <property type="project" value="InterPro"/>
</dbReference>
<feature type="transmembrane region" description="Helical" evidence="6">
    <location>
        <begin position="57"/>
        <end position="79"/>
    </location>
</feature>
<feature type="transmembrane region" description="Helical" evidence="6">
    <location>
        <begin position="234"/>
        <end position="255"/>
    </location>
</feature>